<evidence type="ECO:0000256" key="2">
    <source>
        <dbReference type="SAM" id="Phobius"/>
    </source>
</evidence>
<feature type="transmembrane region" description="Helical" evidence="2">
    <location>
        <begin position="14"/>
        <end position="32"/>
    </location>
</feature>
<reference evidence="5" key="1">
    <citation type="journal article" date="2017" name="Int. J. Syst. Evol. Microbiol.">
        <title>Notoacmeibacter marinus gen. nov., sp. nov., isolated from the gut of a limpet and proposal of Notoacmeibacteraceae fam. nov. in the order Rhizobiales of the class Alphaproteobacteria.</title>
        <authorList>
            <person name="Huang Z."/>
            <person name="Guo F."/>
            <person name="Lai Q."/>
        </authorList>
    </citation>
    <scope>NUCLEOTIDE SEQUENCE [LARGE SCALE GENOMIC DNA]</scope>
    <source>
        <strain evidence="5">XMTR2A4</strain>
    </source>
</reference>
<dbReference type="Pfam" id="PF02719">
    <property type="entry name" value="Polysacc_synt_2"/>
    <property type="match status" value="1"/>
</dbReference>
<name>A0A231UTX5_9HYPH</name>
<dbReference type="Gene3D" id="3.40.50.720">
    <property type="entry name" value="NAD(P)-binding Rossmann-like Domain"/>
    <property type="match status" value="2"/>
</dbReference>
<dbReference type="PANTHER" id="PTHR43318:SF1">
    <property type="entry name" value="POLYSACCHARIDE BIOSYNTHESIS PROTEIN EPSC-RELATED"/>
    <property type="match status" value="1"/>
</dbReference>
<dbReference type="AlphaFoldDB" id="A0A231UTX5"/>
<protein>
    <recommendedName>
        <fullName evidence="3">Polysaccharide biosynthesis protein CapD-like domain-containing protein</fullName>
    </recommendedName>
</protein>
<feature type="transmembrane region" description="Helical" evidence="2">
    <location>
        <begin position="81"/>
        <end position="105"/>
    </location>
</feature>
<comment type="caution">
    <text evidence="4">The sequence shown here is derived from an EMBL/GenBank/DDBJ whole genome shotgun (WGS) entry which is preliminary data.</text>
</comment>
<dbReference type="EMBL" id="NBYO01000003">
    <property type="protein sequence ID" value="OXS99388.1"/>
    <property type="molecule type" value="Genomic_DNA"/>
</dbReference>
<evidence type="ECO:0000313" key="4">
    <source>
        <dbReference type="EMBL" id="OXS99388.1"/>
    </source>
</evidence>
<dbReference type="SUPFAM" id="SSF53335">
    <property type="entry name" value="S-adenosyl-L-methionine-dependent methyltransferases"/>
    <property type="match status" value="1"/>
</dbReference>
<proteinExistence type="inferred from homology"/>
<feature type="domain" description="Polysaccharide biosynthesis protein CapD-like" evidence="3">
    <location>
        <begin position="284"/>
        <end position="575"/>
    </location>
</feature>
<comment type="similarity">
    <text evidence="1">Belongs to the polysaccharide synthase family.</text>
</comment>
<dbReference type="InterPro" id="IPR029063">
    <property type="entry name" value="SAM-dependent_MTases_sf"/>
</dbReference>
<evidence type="ECO:0000259" key="3">
    <source>
        <dbReference type="Pfam" id="PF02719"/>
    </source>
</evidence>
<keyword evidence="2" id="KW-0812">Transmembrane</keyword>
<dbReference type="PANTHER" id="PTHR43318">
    <property type="entry name" value="UDP-N-ACETYLGLUCOSAMINE 4,6-DEHYDRATASE"/>
    <property type="match status" value="1"/>
</dbReference>
<feature type="transmembrane region" description="Helical" evidence="2">
    <location>
        <begin position="44"/>
        <end position="69"/>
    </location>
</feature>
<gene>
    <name evidence="4" type="ORF">B7H23_14600</name>
</gene>
<feature type="transmembrane region" description="Helical" evidence="2">
    <location>
        <begin position="111"/>
        <end position="130"/>
    </location>
</feature>
<accession>A0A231UTX5</accession>
<dbReference type="InterPro" id="IPR036291">
    <property type="entry name" value="NAD(P)-bd_dom_sf"/>
</dbReference>
<dbReference type="CDD" id="cd05237">
    <property type="entry name" value="UDP_invert_4-6DH_SDR_e"/>
    <property type="match status" value="1"/>
</dbReference>
<dbReference type="SUPFAM" id="SSF51735">
    <property type="entry name" value="NAD(P)-binding Rossmann-fold domains"/>
    <property type="match status" value="1"/>
</dbReference>
<dbReference type="RefSeq" id="WP_094078165.1">
    <property type="nucleotide sequence ID" value="NZ_NBYO01000003.1"/>
</dbReference>
<keyword evidence="2" id="KW-0472">Membrane</keyword>
<evidence type="ECO:0000256" key="1">
    <source>
        <dbReference type="ARBA" id="ARBA00007430"/>
    </source>
</evidence>
<keyword evidence="2" id="KW-1133">Transmembrane helix</keyword>
<evidence type="ECO:0000313" key="5">
    <source>
        <dbReference type="Proteomes" id="UP000215405"/>
    </source>
</evidence>
<sequence length="628" mass="68389">MHRYADRLTRRQKAVLLLAVDILLVPFCWIAAMMLRLNDFTPRFWVLNSINAILLATGLSILLGVALRLHRVQLSTFGSNAVLRTAIWAVGIGVTVFFANVLFWLGAPRTVPLIFTLLLFVGALATRLILRAVLDRSRHGGSDRKPVAIYGAGAGGVQLASALRRSTEYRPVLFVDDKPGLRNATIMGLRVFGPDSLGSLAASGRFESVFLAIPSLSTPARRRLLHTISEFDVDVLELPSYVDLIRAGGVMTAIRPVETDDLLNRPHVDLTSETISEAYRDATIMVTGAGGSIGSELCRRIMQVSPSRLVLFEVAEFALYTITKELQPIADERGIELVSCLGSVQDVDRLRQVIGRHSVSNVFHAAAYKHVPMVEDNVLEGAKNNILGTACAARAAGELGIERFVLVSTDKAVRPTNVMGATKRMAEIAVQMYHDRFPATTYATVRFGNVIGSSGSVIPLFREQIEAGGPVTVTDPNVTRYFMSIPEAARLVMLAGAFAEGAEVFLLDMGEPVRIVDLARRMIELSGMTVRDEDTPDGDIAIQITGLRPGEKLYEELLIGNDSLPTPHSKILRAQEGAPTPPDDLLERLAGMIDACDEAAVIRLLGEYVDGYRPSRPPTSETTQPQIA</sequence>
<keyword evidence="5" id="KW-1185">Reference proteome</keyword>
<dbReference type="Pfam" id="PF13727">
    <property type="entry name" value="CoA_binding_3"/>
    <property type="match status" value="1"/>
</dbReference>
<dbReference type="InterPro" id="IPR051203">
    <property type="entry name" value="Polysaccharide_Synthase-Rel"/>
</dbReference>
<organism evidence="4 5">
    <name type="scientific">Notoacmeibacter marinus</name>
    <dbReference type="NCBI Taxonomy" id="1876515"/>
    <lineage>
        <taxon>Bacteria</taxon>
        <taxon>Pseudomonadati</taxon>
        <taxon>Pseudomonadota</taxon>
        <taxon>Alphaproteobacteria</taxon>
        <taxon>Hyphomicrobiales</taxon>
        <taxon>Notoacmeibacteraceae</taxon>
        <taxon>Notoacmeibacter</taxon>
    </lineage>
</organism>
<dbReference type="Proteomes" id="UP000215405">
    <property type="component" value="Unassembled WGS sequence"/>
</dbReference>
<dbReference type="InterPro" id="IPR003869">
    <property type="entry name" value="Polysac_CapD-like"/>
</dbReference>